<reference evidence="7" key="2">
    <citation type="submission" date="2015-01" db="EMBL/GenBank/DDBJ databases">
        <title>Evolutionary Origins and Diversification of the Mycorrhizal Mutualists.</title>
        <authorList>
            <consortium name="DOE Joint Genome Institute"/>
            <consortium name="Mycorrhizal Genomics Consortium"/>
            <person name="Kohler A."/>
            <person name="Kuo A."/>
            <person name="Nagy L.G."/>
            <person name="Floudas D."/>
            <person name="Copeland A."/>
            <person name="Barry K.W."/>
            <person name="Cichocki N."/>
            <person name="Veneault-Fourrey C."/>
            <person name="LaButti K."/>
            <person name="Lindquist E.A."/>
            <person name="Lipzen A."/>
            <person name="Lundell T."/>
            <person name="Morin E."/>
            <person name="Murat C."/>
            <person name="Riley R."/>
            <person name="Ohm R."/>
            <person name="Sun H."/>
            <person name="Tunlid A."/>
            <person name="Henrissat B."/>
            <person name="Grigoriev I.V."/>
            <person name="Hibbett D.S."/>
            <person name="Martin F."/>
        </authorList>
    </citation>
    <scope>NUCLEOTIDE SEQUENCE [LARGE SCALE GENOMIC DNA]</scope>
    <source>
        <strain evidence="7">Zn</strain>
    </source>
</reference>
<evidence type="ECO:0000256" key="1">
    <source>
        <dbReference type="ARBA" id="ARBA00001974"/>
    </source>
</evidence>
<dbReference type="Pfam" id="PF21274">
    <property type="entry name" value="Rng_hyd_C"/>
    <property type="match status" value="1"/>
</dbReference>
<dbReference type="SUPFAM" id="SSF51905">
    <property type="entry name" value="FAD/NAD(P)-binding domain"/>
    <property type="match status" value="1"/>
</dbReference>
<keyword evidence="2" id="KW-0285">Flavoprotein</keyword>
<dbReference type="PANTHER" id="PTHR43004:SF19">
    <property type="entry name" value="BINDING MONOOXYGENASE, PUTATIVE (JCVI)-RELATED"/>
    <property type="match status" value="1"/>
</dbReference>
<dbReference type="EMBL" id="KN832882">
    <property type="protein sequence ID" value="KIM97054.1"/>
    <property type="molecule type" value="Genomic_DNA"/>
</dbReference>
<dbReference type="InParanoid" id="A0A0C3H105"/>
<keyword evidence="3" id="KW-0274">FAD</keyword>
<comment type="cofactor">
    <cofactor evidence="1">
        <name>FAD</name>
        <dbReference type="ChEBI" id="CHEBI:57692"/>
    </cofactor>
</comment>
<dbReference type="STRING" id="913774.A0A0C3H105"/>
<dbReference type="Gene3D" id="3.30.9.10">
    <property type="entry name" value="D-Amino Acid Oxidase, subunit A, domain 2"/>
    <property type="match status" value="1"/>
</dbReference>
<accession>A0A0C3H105</accession>
<evidence type="ECO:0000259" key="5">
    <source>
        <dbReference type="Pfam" id="PF01494"/>
    </source>
</evidence>
<dbReference type="InterPro" id="IPR036188">
    <property type="entry name" value="FAD/NAD-bd_sf"/>
</dbReference>
<dbReference type="GO" id="GO:0016709">
    <property type="term" value="F:oxidoreductase activity, acting on paired donors, with incorporation or reduction of molecular oxygen, NAD(P)H as one donor, and incorporation of one atom of oxygen"/>
    <property type="evidence" value="ECO:0007669"/>
    <property type="project" value="UniProtKB-ARBA"/>
</dbReference>
<evidence type="ECO:0000256" key="4">
    <source>
        <dbReference type="ARBA" id="ARBA00023002"/>
    </source>
</evidence>
<feature type="domain" description="FAD-binding" evidence="5">
    <location>
        <begin position="3"/>
        <end position="352"/>
    </location>
</feature>
<dbReference type="PRINTS" id="PR00420">
    <property type="entry name" value="RNGMNOXGNASE"/>
</dbReference>
<organism evidence="6 7">
    <name type="scientific">Oidiodendron maius (strain Zn)</name>
    <dbReference type="NCBI Taxonomy" id="913774"/>
    <lineage>
        <taxon>Eukaryota</taxon>
        <taxon>Fungi</taxon>
        <taxon>Dikarya</taxon>
        <taxon>Ascomycota</taxon>
        <taxon>Pezizomycotina</taxon>
        <taxon>Leotiomycetes</taxon>
        <taxon>Leotiomycetes incertae sedis</taxon>
        <taxon>Myxotrichaceae</taxon>
        <taxon>Oidiodendron</taxon>
    </lineage>
</organism>
<dbReference type="InterPro" id="IPR050641">
    <property type="entry name" value="RIFMO-like"/>
</dbReference>
<protein>
    <recommendedName>
        <fullName evidence="5">FAD-binding domain-containing protein</fullName>
    </recommendedName>
</protein>
<keyword evidence="7" id="KW-1185">Reference proteome</keyword>
<dbReference type="Pfam" id="PF01494">
    <property type="entry name" value="FAD_binding_3"/>
    <property type="match status" value="1"/>
</dbReference>
<evidence type="ECO:0000313" key="7">
    <source>
        <dbReference type="Proteomes" id="UP000054321"/>
    </source>
</evidence>
<proteinExistence type="predicted"/>
<dbReference type="AlphaFoldDB" id="A0A0C3H105"/>
<evidence type="ECO:0000256" key="2">
    <source>
        <dbReference type="ARBA" id="ARBA00022630"/>
    </source>
</evidence>
<reference evidence="6 7" key="1">
    <citation type="submission" date="2014-04" db="EMBL/GenBank/DDBJ databases">
        <authorList>
            <consortium name="DOE Joint Genome Institute"/>
            <person name="Kuo A."/>
            <person name="Martino E."/>
            <person name="Perotto S."/>
            <person name="Kohler A."/>
            <person name="Nagy L.G."/>
            <person name="Floudas D."/>
            <person name="Copeland A."/>
            <person name="Barry K.W."/>
            <person name="Cichocki N."/>
            <person name="Veneault-Fourrey C."/>
            <person name="LaButti K."/>
            <person name="Lindquist E.A."/>
            <person name="Lipzen A."/>
            <person name="Lundell T."/>
            <person name="Morin E."/>
            <person name="Murat C."/>
            <person name="Sun H."/>
            <person name="Tunlid A."/>
            <person name="Henrissat B."/>
            <person name="Grigoriev I.V."/>
            <person name="Hibbett D.S."/>
            <person name="Martin F."/>
            <person name="Nordberg H.P."/>
            <person name="Cantor M.N."/>
            <person name="Hua S.X."/>
        </authorList>
    </citation>
    <scope>NUCLEOTIDE SEQUENCE [LARGE SCALE GENOMIC DNA]</scope>
    <source>
        <strain evidence="6 7">Zn</strain>
    </source>
</reference>
<dbReference type="Gene3D" id="3.50.50.60">
    <property type="entry name" value="FAD/NAD(P)-binding domain"/>
    <property type="match status" value="1"/>
</dbReference>
<dbReference type="InterPro" id="IPR002938">
    <property type="entry name" value="FAD-bd"/>
</dbReference>
<dbReference type="Gene3D" id="3.40.30.120">
    <property type="match status" value="1"/>
</dbReference>
<dbReference type="GO" id="GO:0071949">
    <property type="term" value="F:FAD binding"/>
    <property type="evidence" value="ECO:0007669"/>
    <property type="project" value="InterPro"/>
</dbReference>
<dbReference type="NCBIfam" id="NF004780">
    <property type="entry name" value="PRK06126.1"/>
    <property type="match status" value="1"/>
</dbReference>
<dbReference type="PANTHER" id="PTHR43004">
    <property type="entry name" value="TRK SYSTEM POTASSIUM UPTAKE PROTEIN"/>
    <property type="match status" value="1"/>
</dbReference>
<evidence type="ECO:0000256" key="3">
    <source>
        <dbReference type="ARBA" id="ARBA00022827"/>
    </source>
</evidence>
<keyword evidence="4" id="KW-0560">Oxidoreductase</keyword>
<sequence>MDSQVLIIGAGPVGLTMALELGRRGVNVLLVDKRSGFGKLPKMERCNARTMENFRRMGISAPIRTAGLDNDMPMDVFICLENIVNPALIHHSYASVNNLRAQYQATTDGSMAAEPYQLISQYTLEPLLHDLSKRYDNIRIVFGHELVDFTQDDTGVTAQLRLADGIITESRADYLVGCDGASSTVRERLGFVLEGDSLLEMRQALFYCEDLLERIPIGIGRHYHIADSTNSFMIVQDDKKHFSMHATVDSDEKMAPLFERIVGFPIKYKQLYVGGWRQRLMLASQYRDRRVFLAGDSAHLVIPTGGLGMNTGHADAVDLSWKLAAILRGWGGPALLDSYEAERRPIGARNIAASRRAATGRRAWRQQWRPEITEDSPAGEAVRSQVIMVAEREQRWSNDLYGIELGYQYTNSPILMGANDASSMADVESGFTYRPVVQVGYRLPNTWMSDGRSIQDIIGDEYALVVNQKNDIPYLDQLEREFRRIGAAFSVVELDTTEALAVYGSDLLLVRPDLHIAWQAADIPKDPAHLVATITGNCSKNTQRDF</sequence>
<evidence type="ECO:0000313" key="6">
    <source>
        <dbReference type="EMBL" id="KIM97054.1"/>
    </source>
</evidence>
<dbReference type="Proteomes" id="UP000054321">
    <property type="component" value="Unassembled WGS sequence"/>
</dbReference>
<gene>
    <name evidence="6" type="ORF">OIDMADRAFT_57696</name>
</gene>
<dbReference type="HOGENOM" id="CLU_009665_14_2_1"/>
<name>A0A0C3H105_OIDMZ</name>
<dbReference type="OrthoDB" id="2096480at2759"/>